<dbReference type="EMBL" id="JAZDWU010000002">
    <property type="protein sequence ID" value="KAL0010170.1"/>
    <property type="molecule type" value="Genomic_DNA"/>
</dbReference>
<dbReference type="PROSITE" id="PS50181">
    <property type="entry name" value="FBOX"/>
    <property type="match status" value="1"/>
</dbReference>
<accession>A0AAW2DHQ3</accession>
<dbReference type="PANTHER" id="PTHR34145:SF28">
    <property type="entry name" value="F-BOX DOMAIN-CONTAINING PROTEIN"/>
    <property type="match status" value="1"/>
</dbReference>
<organism evidence="2 3">
    <name type="scientific">Lithocarpus litseifolius</name>
    <dbReference type="NCBI Taxonomy" id="425828"/>
    <lineage>
        <taxon>Eukaryota</taxon>
        <taxon>Viridiplantae</taxon>
        <taxon>Streptophyta</taxon>
        <taxon>Embryophyta</taxon>
        <taxon>Tracheophyta</taxon>
        <taxon>Spermatophyta</taxon>
        <taxon>Magnoliopsida</taxon>
        <taxon>eudicotyledons</taxon>
        <taxon>Gunneridae</taxon>
        <taxon>Pentapetalae</taxon>
        <taxon>rosids</taxon>
        <taxon>fabids</taxon>
        <taxon>Fagales</taxon>
        <taxon>Fagaceae</taxon>
        <taxon>Lithocarpus</taxon>
    </lineage>
</organism>
<evidence type="ECO:0000259" key="1">
    <source>
        <dbReference type="PROSITE" id="PS50181"/>
    </source>
</evidence>
<dbReference type="InterPro" id="IPR053772">
    <property type="entry name" value="At1g61320/At1g61330-like"/>
</dbReference>
<evidence type="ECO:0000313" key="3">
    <source>
        <dbReference type="Proteomes" id="UP001459277"/>
    </source>
</evidence>
<keyword evidence="3" id="KW-1185">Reference proteome</keyword>
<protein>
    <recommendedName>
        <fullName evidence="1">F-box domain-containing protein</fullName>
    </recommendedName>
</protein>
<dbReference type="InterPro" id="IPR055357">
    <property type="entry name" value="LRR_At1g61320_AtMIF1"/>
</dbReference>
<dbReference type="InterPro" id="IPR001810">
    <property type="entry name" value="F-box_dom"/>
</dbReference>
<proteinExistence type="predicted"/>
<evidence type="ECO:0000313" key="2">
    <source>
        <dbReference type="EMBL" id="KAL0010170.1"/>
    </source>
</evidence>
<dbReference type="Gene3D" id="3.80.10.10">
    <property type="entry name" value="Ribonuclease Inhibitor"/>
    <property type="match status" value="1"/>
</dbReference>
<dbReference type="AlphaFoldDB" id="A0AAW2DHQ3"/>
<feature type="domain" description="F-box" evidence="1">
    <location>
        <begin position="19"/>
        <end position="74"/>
    </location>
</feature>
<name>A0AAW2DHQ3_9ROSI</name>
<dbReference type="SUPFAM" id="SSF81383">
    <property type="entry name" value="F-box domain"/>
    <property type="match status" value="1"/>
</dbReference>
<dbReference type="Proteomes" id="UP001459277">
    <property type="component" value="Unassembled WGS sequence"/>
</dbReference>
<dbReference type="InterPro" id="IPR032675">
    <property type="entry name" value="LRR_dom_sf"/>
</dbReference>
<dbReference type="Gene3D" id="1.20.1280.50">
    <property type="match status" value="1"/>
</dbReference>
<dbReference type="InterPro" id="IPR053781">
    <property type="entry name" value="F-box_AtFBL13-like"/>
</dbReference>
<dbReference type="Pfam" id="PF00646">
    <property type="entry name" value="F-box"/>
    <property type="match status" value="1"/>
</dbReference>
<dbReference type="InterPro" id="IPR036047">
    <property type="entry name" value="F-box-like_dom_sf"/>
</dbReference>
<dbReference type="PANTHER" id="PTHR34145">
    <property type="entry name" value="OS02G0105600 PROTEIN"/>
    <property type="match status" value="1"/>
</dbReference>
<dbReference type="SMART" id="SM00256">
    <property type="entry name" value="FBOX"/>
    <property type="match status" value="1"/>
</dbReference>
<dbReference type="SUPFAM" id="SSF52058">
    <property type="entry name" value="L domain-like"/>
    <property type="match status" value="1"/>
</dbReference>
<comment type="caution">
    <text evidence="2">The sequence shown here is derived from an EMBL/GenBank/DDBJ whole genome shotgun (WGS) entry which is preliminary data.</text>
</comment>
<reference evidence="2 3" key="1">
    <citation type="submission" date="2024-01" db="EMBL/GenBank/DDBJ databases">
        <title>A telomere-to-telomere, gap-free genome of sweet tea (Lithocarpus litseifolius).</title>
        <authorList>
            <person name="Zhou J."/>
        </authorList>
    </citation>
    <scope>NUCLEOTIDE SEQUENCE [LARGE SCALE GENOMIC DNA]</scope>
    <source>
        <strain evidence="2">Zhou-2022a</strain>
        <tissue evidence="2">Leaf</tissue>
    </source>
</reference>
<dbReference type="Pfam" id="PF23622">
    <property type="entry name" value="LRR_At1g61320_AtMIF1"/>
    <property type="match status" value="1"/>
</dbReference>
<dbReference type="CDD" id="cd22160">
    <property type="entry name" value="F-box_AtFBL13-like"/>
    <property type="match status" value="1"/>
</dbReference>
<gene>
    <name evidence="2" type="ORF">SO802_005278</name>
</gene>
<sequence>MDSKRKKLTLDDDGDGVVVDRISELPEDVLQHILSFLPTKQVFQSTLLSTRWNHVWTTFPILKFDQTSVLWSSENNPEVKKKRRNFYKFLNKCLRLRSRQIQRPRIKNFTLMDRVQNHKSKSRVDRWIRFVVESNVEELILFFGGSRIRYPLPHSVLVAKSLTVLTLHYCKLDSIRSDINLPSLKRLFLLGVYADNQIIQNLIFGCPMIEDMGISCCRGIKCLKIFGLPKVMKILVQSNELDRLELEASNLHDLCINEGRLSELSLLPLRNLKKLYISTPIVTEKWLDDNLSGLPLLENLELVFCYMLERIKLSSHHHLKSLRLMRCQNLVEVMIDSSKLCGFSYSGNTAISFSLNASGLLDAEYTMWSSYGPWDTAKIEFLSKMGNSKVFKLSIMVIQDVIIPKELRETLPSPLYNVKHLKLSIPPPLTRYKIKELLDGLLWISPLPDMLVIESRRESDPDFDKVAFEFSYRKPIYKEENPSCCKFLPFPCWRHCLKTVKIESLKGHADREILYKYFSENAETLENFQFHVGGIT</sequence>